<dbReference type="EMBL" id="CAMGYJ010000005">
    <property type="protein sequence ID" value="CAI0413701.1"/>
    <property type="molecule type" value="Genomic_DNA"/>
</dbReference>
<reference evidence="1" key="1">
    <citation type="submission" date="2022-08" db="EMBL/GenBank/DDBJ databases">
        <authorList>
            <person name="Gutierrez-Valencia J."/>
        </authorList>
    </citation>
    <scope>NUCLEOTIDE SEQUENCE</scope>
</reference>
<dbReference type="Proteomes" id="UP001154282">
    <property type="component" value="Unassembled WGS sequence"/>
</dbReference>
<evidence type="ECO:0000313" key="1">
    <source>
        <dbReference type="EMBL" id="CAI0413701.1"/>
    </source>
</evidence>
<proteinExistence type="predicted"/>
<organism evidence="1 2">
    <name type="scientific">Linum tenue</name>
    <dbReference type="NCBI Taxonomy" id="586396"/>
    <lineage>
        <taxon>Eukaryota</taxon>
        <taxon>Viridiplantae</taxon>
        <taxon>Streptophyta</taxon>
        <taxon>Embryophyta</taxon>
        <taxon>Tracheophyta</taxon>
        <taxon>Spermatophyta</taxon>
        <taxon>Magnoliopsida</taxon>
        <taxon>eudicotyledons</taxon>
        <taxon>Gunneridae</taxon>
        <taxon>Pentapetalae</taxon>
        <taxon>rosids</taxon>
        <taxon>fabids</taxon>
        <taxon>Malpighiales</taxon>
        <taxon>Linaceae</taxon>
        <taxon>Linum</taxon>
    </lineage>
</organism>
<comment type="caution">
    <text evidence="1">The sequence shown here is derived from an EMBL/GenBank/DDBJ whole genome shotgun (WGS) entry which is preliminary data.</text>
</comment>
<keyword evidence="2" id="KW-1185">Reference proteome</keyword>
<protein>
    <submittedName>
        <fullName evidence="1">Uncharacterized protein</fullName>
    </submittedName>
</protein>
<dbReference type="AlphaFoldDB" id="A0AAV0JVB4"/>
<sequence length="62" mass="7007">MSMSTLSPAPFNFPRPFFSPTTTTTASPLTTITSSSSYLNYRASFLVADLYWMRSKQHCCCR</sequence>
<gene>
    <name evidence="1" type="ORF">LITE_LOCUS16041</name>
</gene>
<evidence type="ECO:0000313" key="2">
    <source>
        <dbReference type="Proteomes" id="UP001154282"/>
    </source>
</evidence>
<feature type="non-terminal residue" evidence="1">
    <location>
        <position position="62"/>
    </location>
</feature>
<accession>A0AAV0JVB4</accession>
<name>A0AAV0JVB4_9ROSI</name>